<dbReference type="Gene3D" id="3.30.565.40">
    <property type="entry name" value="Fervidobacterium nodosum Rt17-B1 like"/>
    <property type="match status" value="1"/>
</dbReference>
<dbReference type="Gene3D" id="3.90.640.20">
    <property type="entry name" value="Heat-shock cognate protein, ATPase"/>
    <property type="match status" value="1"/>
</dbReference>
<name>A0A2M8RU81_9PAST</name>
<evidence type="ECO:0000313" key="4">
    <source>
        <dbReference type="EMBL" id="PJG82437.1"/>
    </source>
</evidence>
<reference evidence="4 5" key="1">
    <citation type="submission" date="2017-11" db="EMBL/GenBank/DDBJ databases">
        <title>Reclassification of Bisgaard taxon 5 as Caviibacterium pharyngocola gen. nov., sp. nov.</title>
        <authorList>
            <person name="Christensen H."/>
        </authorList>
    </citation>
    <scope>NUCLEOTIDE SEQUENCE [LARGE SCALE GENOMIC DNA]</scope>
    <source>
        <strain evidence="4 5">7_3</strain>
    </source>
</reference>
<accession>A0A2M8RU81</accession>
<dbReference type="EMBL" id="PHGZ01000020">
    <property type="protein sequence ID" value="PJG82437.1"/>
    <property type="molecule type" value="Genomic_DNA"/>
</dbReference>
<dbReference type="PROSITE" id="PS51257">
    <property type="entry name" value="PROKAR_LIPOPROTEIN"/>
    <property type="match status" value="1"/>
</dbReference>
<dbReference type="Pfam" id="PF11738">
    <property type="entry name" value="DUF3298"/>
    <property type="match status" value="1"/>
</dbReference>
<feature type="signal peptide" evidence="2">
    <location>
        <begin position="1"/>
        <end position="18"/>
    </location>
</feature>
<protein>
    <recommendedName>
        <fullName evidence="3">DUF3298 domain-containing protein</fullName>
    </recommendedName>
</protein>
<dbReference type="InterPro" id="IPR021729">
    <property type="entry name" value="DUF3298"/>
</dbReference>
<feature type="coiled-coil region" evidence="1">
    <location>
        <begin position="38"/>
        <end position="65"/>
    </location>
</feature>
<organism evidence="4 5">
    <name type="scientific">Caviibacterium pharyngocola</name>
    <dbReference type="NCBI Taxonomy" id="28159"/>
    <lineage>
        <taxon>Bacteria</taxon>
        <taxon>Pseudomonadati</taxon>
        <taxon>Pseudomonadota</taxon>
        <taxon>Gammaproteobacteria</taxon>
        <taxon>Pasteurellales</taxon>
        <taxon>Pasteurellaceae</taxon>
        <taxon>Caviibacterium</taxon>
    </lineage>
</organism>
<evidence type="ECO:0000259" key="3">
    <source>
        <dbReference type="Pfam" id="PF11738"/>
    </source>
</evidence>
<dbReference type="RefSeq" id="WP_100297149.1">
    <property type="nucleotide sequence ID" value="NZ_PHGZ01000020.1"/>
</dbReference>
<comment type="caution">
    <text evidence="4">The sequence shown here is derived from an EMBL/GenBank/DDBJ whole genome shotgun (WGS) entry which is preliminary data.</text>
</comment>
<dbReference type="OrthoDB" id="6697831at2"/>
<gene>
    <name evidence="4" type="ORF">CVP04_08870</name>
</gene>
<evidence type="ECO:0000313" key="5">
    <source>
        <dbReference type="Proteomes" id="UP000230282"/>
    </source>
</evidence>
<feature type="chain" id="PRO_5014786349" description="DUF3298 domain-containing protein" evidence="2">
    <location>
        <begin position="19"/>
        <end position="337"/>
    </location>
</feature>
<proteinExistence type="predicted"/>
<dbReference type="AlphaFoldDB" id="A0A2M8RU81"/>
<keyword evidence="1" id="KW-0175">Coiled coil</keyword>
<evidence type="ECO:0000256" key="1">
    <source>
        <dbReference type="SAM" id="Coils"/>
    </source>
</evidence>
<feature type="domain" description="DUF3298" evidence="3">
    <location>
        <begin position="247"/>
        <end position="324"/>
    </location>
</feature>
<keyword evidence="5" id="KW-1185">Reference proteome</keyword>
<dbReference type="Proteomes" id="UP000230282">
    <property type="component" value="Unassembled WGS sequence"/>
</dbReference>
<dbReference type="InterPro" id="IPR037126">
    <property type="entry name" value="PdaC/RsiV-like_sf"/>
</dbReference>
<sequence length="337" mass="38772">MKKSYPALLIAAVLALSACNEQESSGLSEKPNQADQTTLKLKEELNTSRAEIDSLKAQLAEKQDSPLGLLVNIEKVFDKSVSLNLPEDKAEELPASEANVEYSLSLPVTQVQWLDQLLWTEIIKSFYFIEDQTPNEENVSEEALRKAAQAQEVERKAKDAHFAKNPPQKDDLIKEIEKWFEQAKSTAEKERIPADVYHIESAFLGQRNNIASFAQYVDVYTGGAHGMNWATFQNVDLKNRKLIRLQDLLKPNQREALKEKLWHAYEYEWGRLTAFDQENPTFVSQEDFDISDDFYFLGDSIYFFYPPYALGPYVMGSFELRMSFEELKELMHPDYLN</sequence>
<evidence type="ECO:0000256" key="2">
    <source>
        <dbReference type="SAM" id="SignalP"/>
    </source>
</evidence>
<keyword evidence="2" id="KW-0732">Signal</keyword>